<name>A0ABS8BH80_9NEIS</name>
<dbReference type="Gene3D" id="3.40.50.2300">
    <property type="match status" value="1"/>
</dbReference>
<keyword evidence="7" id="KW-1185">Reference proteome</keyword>
<dbReference type="SMART" id="SM00226">
    <property type="entry name" value="LMWPc"/>
    <property type="match status" value="1"/>
</dbReference>
<evidence type="ECO:0000256" key="4">
    <source>
        <dbReference type="ARBA" id="ARBA00022912"/>
    </source>
</evidence>
<comment type="caution">
    <text evidence="6">The sequence shown here is derived from an EMBL/GenBank/DDBJ whole genome shotgun (WGS) entry which is preliminary data.</text>
</comment>
<reference evidence="6 7" key="1">
    <citation type="submission" date="2021-10" db="EMBL/GenBank/DDBJ databases">
        <authorList>
            <person name="Chen M."/>
        </authorList>
    </citation>
    <scope>NUCLEOTIDE SEQUENCE [LARGE SCALE GENOMIC DNA]</scope>
    <source>
        <strain evidence="6 7">H3-26</strain>
    </source>
</reference>
<dbReference type="PANTHER" id="PTHR11717:SF7">
    <property type="entry name" value="LOW MOLECULAR WEIGHT PHOSPHOTYROSINE PROTEIN PHOSPHATASE"/>
    <property type="match status" value="1"/>
</dbReference>
<comment type="similarity">
    <text evidence="1">Belongs to the low molecular weight phosphotyrosine protein phosphatase family.</text>
</comment>
<evidence type="ECO:0000256" key="3">
    <source>
        <dbReference type="ARBA" id="ARBA00022801"/>
    </source>
</evidence>
<evidence type="ECO:0000313" key="7">
    <source>
        <dbReference type="Proteomes" id="UP001198034"/>
    </source>
</evidence>
<dbReference type="Pfam" id="PF01451">
    <property type="entry name" value="LMWPc"/>
    <property type="match status" value="1"/>
</dbReference>
<evidence type="ECO:0000313" key="6">
    <source>
        <dbReference type="EMBL" id="MCB5195053.1"/>
    </source>
</evidence>
<keyword evidence="3" id="KW-0378">Hydrolase</keyword>
<dbReference type="PANTHER" id="PTHR11717">
    <property type="entry name" value="LOW MOLECULAR WEIGHT PROTEIN TYROSINE PHOSPHATASE"/>
    <property type="match status" value="1"/>
</dbReference>
<dbReference type="PRINTS" id="PR00719">
    <property type="entry name" value="LMWPTPASE"/>
</dbReference>
<evidence type="ECO:0000259" key="5">
    <source>
        <dbReference type="SMART" id="SM00226"/>
    </source>
</evidence>
<dbReference type="CDD" id="cd16343">
    <property type="entry name" value="LMWPTP"/>
    <property type="match status" value="1"/>
</dbReference>
<dbReference type="EC" id="3.1.3.48" evidence="2"/>
<dbReference type="InterPro" id="IPR050438">
    <property type="entry name" value="LMW_PTPase"/>
</dbReference>
<accession>A0ABS8BH80</accession>
<keyword evidence="4" id="KW-0904">Protein phosphatase</keyword>
<dbReference type="EMBL" id="JAJAWG010000001">
    <property type="protein sequence ID" value="MCB5195053.1"/>
    <property type="molecule type" value="Genomic_DNA"/>
</dbReference>
<protein>
    <recommendedName>
        <fullName evidence="2">protein-tyrosine-phosphatase</fullName>
        <ecNumber evidence="2">3.1.3.48</ecNumber>
    </recommendedName>
</protein>
<evidence type="ECO:0000256" key="2">
    <source>
        <dbReference type="ARBA" id="ARBA00013064"/>
    </source>
</evidence>
<organism evidence="6 7">
    <name type="scientific">Deefgea salmonis</name>
    <dbReference type="NCBI Taxonomy" id="2875502"/>
    <lineage>
        <taxon>Bacteria</taxon>
        <taxon>Pseudomonadati</taxon>
        <taxon>Pseudomonadota</taxon>
        <taxon>Betaproteobacteria</taxon>
        <taxon>Neisseriales</taxon>
        <taxon>Chitinibacteraceae</taxon>
        <taxon>Deefgea</taxon>
    </lineage>
</organism>
<dbReference type="SUPFAM" id="SSF52788">
    <property type="entry name" value="Phosphotyrosine protein phosphatases I"/>
    <property type="match status" value="1"/>
</dbReference>
<proteinExistence type="inferred from homology"/>
<sequence>MQKVLMVCTGNICRSPTADGVLRHQVLAQHLAGHIEVDSAGTQSYHVGEAPDRRAQKHALRRGYDLSALRARQVSAMDFAEYDLILAMDNSHLAYLKQHCPAAHQHKLRLFMSFATQSSEREVPDPYYGGDAGFELVLDLIEDACDGILQALR</sequence>
<gene>
    <name evidence="6" type="ORF">LG219_01950</name>
</gene>
<dbReference type="RefSeq" id="WP_226762863.1">
    <property type="nucleotide sequence ID" value="NZ_JAJAWG010000001.1"/>
</dbReference>
<dbReference type="InterPro" id="IPR036196">
    <property type="entry name" value="Ptyr_pPase_sf"/>
</dbReference>
<dbReference type="InterPro" id="IPR023485">
    <property type="entry name" value="Ptyr_pPase"/>
</dbReference>
<dbReference type="InterPro" id="IPR017867">
    <property type="entry name" value="Tyr_phospatase_low_mol_wt"/>
</dbReference>
<evidence type="ECO:0000256" key="1">
    <source>
        <dbReference type="ARBA" id="ARBA00011063"/>
    </source>
</evidence>
<dbReference type="Proteomes" id="UP001198034">
    <property type="component" value="Unassembled WGS sequence"/>
</dbReference>
<feature type="domain" description="Phosphotyrosine protein phosphatase I" evidence="5">
    <location>
        <begin position="2"/>
        <end position="151"/>
    </location>
</feature>